<protein>
    <recommendedName>
        <fullName evidence="2">Fungal-type protein kinase domain-containing protein</fullName>
    </recommendedName>
</protein>
<dbReference type="EMBL" id="ML143472">
    <property type="protein sequence ID" value="TBU24798.1"/>
    <property type="molecule type" value="Genomic_DNA"/>
</dbReference>
<dbReference type="OrthoDB" id="5584477at2759"/>
<gene>
    <name evidence="3" type="ORF">BD311DRAFT_780742</name>
</gene>
<dbReference type="InterPro" id="IPR040976">
    <property type="entry name" value="Pkinase_fungal"/>
</dbReference>
<name>A0A4Q9MEC5_9APHY</name>
<sequence>MWLVDKLRLCRTYSLSLEPLAQNGEQWGRLQPISDRRPAWARPQVFFLFTTSFPSPEAYSDIIEKFEHQFIVQHLTSIYMVIMDRYCMRLMRYDRAGSILTPWKDYTRDPTVLPDLFWRLSVLTDEQLGLDPTAIPILPGSSEDVFMDDLARKRVDTDISWREGSTIPDIIDSPDPASAPQWSYARSWFGDSIYPAQDSMALPDFAHDHPRWKLLVPSGADVPPREFLVGVPIAFRCSEKRDVKVDERNTRVFVAYDCTARQLVCLKDTWRADKEDTYQAEREGTVLEKLNGAGVPFVPTLICDADLPGQETRTQQFWPIADIHDCAKDPVQRAHYRLATKELCMHLCEVKRSRTLVSIIGDCVTAHASAAELVNILHADISYDNIMICPTVDSTTNPAKPTVKWRGMLIDWEFPRPVPTPENLLAVARITSRRSWKYASVEYMQAEQRALQTQDELESFFYVLLDGAVRHLPSNLESVREFVDAFFATTPSQNYPHGWSVSPWKLDALDQCRILRAPARDGSQLQFYWHSRRGGDEDGAEPIDHAFNALLQEYLSWCHGVRRVHCDSKLWHREYLPPAEPNPAIKKLDVGELAAKLDDHGAVLALFQSALKAWPEYLVDVAPPAVVKPEPREDGEAFWRAMALQGGVGEGTAPAATESEVLARDARMQMLKISAEERRERVVETRKEDAAKEKMREAGAASVKPPPRKTKPRVDLPVRSSRRIRGEPATDPDEPPSKRRRRR</sequence>
<accession>A0A4Q9MEC5</accession>
<reference evidence="3" key="1">
    <citation type="submission" date="2019-01" db="EMBL/GenBank/DDBJ databases">
        <title>Draft genome sequences of three monokaryotic isolates of the white-rot basidiomycete fungus Dichomitus squalens.</title>
        <authorList>
            <consortium name="DOE Joint Genome Institute"/>
            <person name="Lopez S.C."/>
            <person name="Andreopoulos B."/>
            <person name="Pangilinan J."/>
            <person name="Lipzen A."/>
            <person name="Riley R."/>
            <person name="Ahrendt S."/>
            <person name="Ng V."/>
            <person name="Barry K."/>
            <person name="Daum C."/>
            <person name="Grigoriev I.V."/>
            <person name="Hilden K.S."/>
            <person name="Makela M.R."/>
            <person name="de Vries R.P."/>
        </authorList>
    </citation>
    <scope>NUCLEOTIDE SEQUENCE [LARGE SCALE GENOMIC DNA]</scope>
    <source>
        <strain evidence="3">OM18370.1</strain>
    </source>
</reference>
<feature type="domain" description="Fungal-type protein kinase" evidence="2">
    <location>
        <begin position="248"/>
        <end position="465"/>
    </location>
</feature>
<evidence type="ECO:0000259" key="2">
    <source>
        <dbReference type="Pfam" id="PF17667"/>
    </source>
</evidence>
<evidence type="ECO:0000313" key="3">
    <source>
        <dbReference type="EMBL" id="TBU24798.1"/>
    </source>
</evidence>
<proteinExistence type="predicted"/>
<feature type="compositionally biased region" description="Basic and acidic residues" evidence="1">
    <location>
        <begin position="677"/>
        <end position="697"/>
    </location>
</feature>
<dbReference type="Pfam" id="PF17667">
    <property type="entry name" value="Pkinase_fungal"/>
    <property type="match status" value="1"/>
</dbReference>
<dbReference type="SUPFAM" id="SSF56112">
    <property type="entry name" value="Protein kinase-like (PK-like)"/>
    <property type="match status" value="1"/>
</dbReference>
<organism evidence="3">
    <name type="scientific">Dichomitus squalens</name>
    <dbReference type="NCBI Taxonomy" id="114155"/>
    <lineage>
        <taxon>Eukaryota</taxon>
        <taxon>Fungi</taxon>
        <taxon>Dikarya</taxon>
        <taxon>Basidiomycota</taxon>
        <taxon>Agaricomycotina</taxon>
        <taxon>Agaricomycetes</taxon>
        <taxon>Polyporales</taxon>
        <taxon>Polyporaceae</taxon>
        <taxon>Dichomitus</taxon>
    </lineage>
</organism>
<dbReference type="AlphaFoldDB" id="A0A4Q9MEC5"/>
<feature type="region of interest" description="Disordered" evidence="1">
    <location>
        <begin position="677"/>
        <end position="743"/>
    </location>
</feature>
<evidence type="ECO:0000256" key="1">
    <source>
        <dbReference type="SAM" id="MobiDB-lite"/>
    </source>
</evidence>
<dbReference type="InterPro" id="IPR011009">
    <property type="entry name" value="Kinase-like_dom_sf"/>
</dbReference>
<dbReference type="PANTHER" id="PTHR38248:SF2">
    <property type="entry name" value="FUNK1 11"/>
    <property type="match status" value="1"/>
</dbReference>
<dbReference type="Proteomes" id="UP000292957">
    <property type="component" value="Unassembled WGS sequence"/>
</dbReference>
<dbReference type="PANTHER" id="PTHR38248">
    <property type="entry name" value="FUNK1 6"/>
    <property type="match status" value="1"/>
</dbReference>